<comment type="subcellular location">
    <subcellularLocation>
        <location evidence="1">Cell membrane</location>
        <topology evidence="1">Multi-pass membrane protein</topology>
    </subcellularLocation>
</comment>
<name>A0A1F8AQM7_9BACT</name>
<evidence type="ECO:0000256" key="1">
    <source>
        <dbReference type="ARBA" id="ARBA00004651"/>
    </source>
</evidence>
<evidence type="ECO:0000313" key="11">
    <source>
        <dbReference type="Proteomes" id="UP000178603"/>
    </source>
</evidence>
<dbReference type="PANTHER" id="PTHR33908">
    <property type="entry name" value="MANNOSYLTRANSFERASE YKCB-RELATED"/>
    <property type="match status" value="1"/>
</dbReference>
<dbReference type="AlphaFoldDB" id="A0A1F8AQM7"/>
<dbReference type="GO" id="GO:0009103">
    <property type="term" value="P:lipopolysaccharide biosynthetic process"/>
    <property type="evidence" value="ECO:0007669"/>
    <property type="project" value="UniProtKB-ARBA"/>
</dbReference>
<reference evidence="10 11" key="1">
    <citation type="journal article" date="2016" name="Nat. Commun.">
        <title>Thousands of microbial genomes shed light on interconnected biogeochemical processes in an aquifer system.</title>
        <authorList>
            <person name="Anantharaman K."/>
            <person name="Brown C.T."/>
            <person name="Hug L.A."/>
            <person name="Sharon I."/>
            <person name="Castelle C.J."/>
            <person name="Probst A.J."/>
            <person name="Thomas B.C."/>
            <person name="Singh A."/>
            <person name="Wilkins M.J."/>
            <person name="Karaoz U."/>
            <person name="Brodie E.L."/>
            <person name="Williams K.H."/>
            <person name="Hubbard S.S."/>
            <person name="Banfield J.F."/>
        </authorList>
    </citation>
    <scope>NUCLEOTIDE SEQUENCE [LARGE SCALE GENOMIC DNA]</scope>
</reference>
<proteinExistence type="predicted"/>
<comment type="caution">
    <text evidence="10">The sequence shown here is derived from an EMBL/GenBank/DDBJ whole genome shotgun (WGS) entry which is preliminary data.</text>
</comment>
<keyword evidence="6 8" id="KW-1133">Transmembrane helix</keyword>
<keyword evidence="3" id="KW-0328">Glycosyltransferase</keyword>
<dbReference type="Pfam" id="PF13231">
    <property type="entry name" value="PMT_2"/>
    <property type="match status" value="1"/>
</dbReference>
<feature type="transmembrane region" description="Helical" evidence="8">
    <location>
        <begin position="293"/>
        <end position="310"/>
    </location>
</feature>
<dbReference type="Proteomes" id="UP000178603">
    <property type="component" value="Unassembled WGS sequence"/>
</dbReference>
<evidence type="ECO:0000256" key="3">
    <source>
        <dbReference type="ARBA" id="ARBA00022676"/>
    </source>
</evidence>
<feature type="transmembrane region" description="Helical" evidence="8">
    <location>
        <begin position="270"/>
        <end position="287"/>
    </location>
</feature>
<feature type="transmembrane region" description="Helical" evidence="8">
    <location>
        <begin position="245"/>
        <end position="261"/>
    </location>
</feature>
<feature type="transmembrane region" description="Helical" evidence="8">
    <location>
        <begin position="317"/>
        <end position="335"/>
    </location>
</feature>
<feature type="transmembrane region" description="Helical" evidence="8">
    <location>
        <begin position="147"/>
        <end position="177"/>
    </location>
</feature>
<evidence type="ECO:0000256" key="6">
    <source>
        <dbReference type="ARBA" id="ARBA00022989"/>
    </source>
</evidence>
<evidence type="ECO:0000256" key="4">
    <source>
        <dbReference type="ARBA" id="ARBA00022679"/>
    </source>
</evidence>
<evidence type="ECO:0000313" key="10">
    <source>
        <dbReference type="EMBL" id="OGM53799.1"/>
    </source>
</evidence>
<evidence type="ECO:0000256" key="5">
    <source>
        <dbReference type="ARBA" id="ARBA00022692"/>
    </source>
</evidence>
<keyword evidence="7 8" id="KW-0472">Membrane</keyword>
<keyword evidence="5 8" id="KW-0812">Transmembrane</keyword>
<dbReference type="InterPro" id="IPR050297">
    <property type="entry name" value="LipidA_mod_glycosyltrf_83"/>
</dbReference>
<protein>
    <recommendedName>
        <fullName evidence="9">Glycosyltransferase RgtA/B/C/D-like domain-containing protein</fullName>
    </recommendedName>
</protein>
<feature type="domain" description="Glycosyltransferase RgtA/B/C/D-like" evidence="9">
    <location>
        <begin position="52"/>
        <end position="197"/>
    </location>
</feature>
<dbReference type="PANTHER" id="PTHR33908:SF11">
    <property type="entry name" value="MEMBRANE PROTEIN"/>
    <property type="match status" value="1"/>
</dbReference>
<evidence type="ECO:0000256" key="7">
    <source>
        <dbReference type="ARBA" id="ARBA00023136"/>
    </source>
</evidence>
<evidence type="ECO:0000256" key="2">
    <source>
        <dbReference type="ARBA" id="ARBA00022475"/>
    </source>
</evidence>
<dbReference type="InterPro" id="IPR038731">
    <property type="entry name" value="RgtA/B/C-like"/>
</dbReference>
<evidence type="ECO:0000259" key="9">
    <source>
        <dbReference type="Pfam" id="PF13231"/>
    </source>
</evidence>
<evidence type="ECO:0000256" key="8">
    <source>
        <dbReference type="SAM" id="Phobius"/>
    </source>
</evidence>
<dbReference type="GO" id="GO:0016763">
    <property type="term" value="F:pentosyltransferase activity"/>
    <property type="evidence" value="ECO:0007669"/>
    <property type="project" value="TreeGrafter"/>
</dbReference>
<feature type="transmembrane region" description="Helical" evidence="8">
    <location>
        <begin position="184"/>
        <end position="204"/>
    </location>
</feature>
<keyword evidence="4" id="KW-0808">Transferase</keyword>
<accession>A0A1F8AQM7</accession>
<dbReference type="EMBL" id="MGGW01000020">
    <property type="protein sequence ID" value="OGM53799.1"/>
    <property type="molecule type" value="Genomic_DNA"/>
</dbReference>
<organism evidence="10 11">
    <name type="scientific">Candidatus Woesebacteria bacterium RIFCSPHIGHO2_12_FULL_41_24</name>
    <dbReference type="NCBI Taxonomy" id="1802510"/>
    <lineage>
        <taxon>Bacteria</taxon>
        <taxon>Candidatus Woeseibacteriota</taxon>
    </lineage>
</organism>
<sequence>MLKKILIISFFSLILRWQSWGLPLNRDEGAYAYMATRFFDSDFVLYKDAFEHKPPGIHLLYWIGFQIFGESQLSVRILSFINSVVSTLIIINILEIVKVKKKFLLVGFYMLMANSFVLEGLVANTEMFMVTFLMLSLLLVIQKRLYVLAGFLAGFSFLIKPIAFTNIGVLVILLIFLKSKLLAFAKFGAGLAVPVAAVIIYFYFRGAWGAFWESVVVFNRIYVSSGIENVVDKVGLVGIVTRGNLLMNMLLVSALVLGFVYRKKLNNQRIFFLLWLAAYWIAAKLTSRDVLHYYFPIISAGVLVFGVFWQERQAPKIFFVNIFIFLSLWGYLWFINPRSAYTKTFGSTVRYAYEGREIGFEIKERTSKEDLIFLWIDEPEILFYSNRNSTSRHLNTFGTLIPVQLEVLKNGLSKKPKVMVTYGGQEEKWFLEFLSENKYKIESKYSIARIYWREQ</sequence>
<keyword evidence="2" id="KW-1003">Cell membrane</keyword>
<dbReference type="GO" id="GO:0005886">
    <property type="term" value="C:plasma membrane"/>
    <property type="evidence" value="ECO:0007669"/>
    <property type="project" value="UniProtKB-SubCell"/>
</dbReference>
<feature type="transmembrane region" description="Helical" evidence="8">
    <location>
        <begin position="77"/>
        <end position="97"/>
    </location>
</feature>
<gene>
    <name evidence="10" type="ORF">A3E44_05270</name>
</gene>